<sequence>MAELTNCLKCDSIFVKNKFRDVCEKCWKEEEKAYETVYNFMRKRENRAATMKQVVEATDVEEELILKFVKTGRLKLTQFPNLGYPCDKCGAIIRSGKICDKCTEELRKDLHIHSAEEERRKEIEKRDRQATYFAVDEKFRRRGK</sequence>
<evidence type="ECO:0008006" key="3">
    <source>
        <dbReference type="Google" id="ProtNLM"/>
    </source>
</evidence>
<keyword evidence="2" id="KW-1185">Reference proteome</keyword>
<dbReference type="EMBL" id="JAGYPM010000002">
    <property type="protein sequence ID" value="MBS4190251.1"/>
    <property type="molecule type" value="Genomic_DNA"/>
</dbReference>
<comment type="caution">
    <text evidence="1">The sequence shown here is derived from an EMBL/GenBank/DDBJ whole genome shotgun (WGS) entry which is preliminary data.</text>
</comment>
<organism evidence="1 2">
    <name type="scientific">Cytobacillus citreus</name>
    <dbReference type="NCBI Taxonomy" id="2833586"/>
    <lineage>
        <taxon>Bacteria</taxon>
        <taxon>Bacillati</taxon>
        <taxon>Bacillota</taxon>
        <taxon>Bacilli</taxon>
        <taxon>Bacillales</taxon>
        <taxon>Bacillaceae</taxon>
        <taxon>Cytobacillus</taxon>
    </lineage>
</organism>
<dbReference type="InterPro" id="IPR022258">
    <property type="entry name" value="Flagellar_operon_YvyF"/>
</dbReference>
<protein>
    <recommendedName>
        <fullName evidence="3">Flagellar operon protein (TIGR03826 family)</fullName>
    </recommendedName>
</protein>
<accession>A0ABS5NRN6</accession>
<reference evidence="1 2" key="1">
    <citation type="submission" date="2021-05" db="EMBL/GenBank/DDBJ databases">
        <title>Novel Bacillus species.</title>
        <authorList>
            <person name="Liu G."/>
        </authorList>
    </citation>
    <scope>NUCLEOTIDE SEQUENCE [LARGE SCALE GENOMIC DNA]</scope>
    <source>
        <strain evidence="1 2">FJAT-49705</strain>
    </source>
</reference>
<name>A0ABS5NRN6_9BACI</name>
<evidence type="ECO:0000313" key="1">
    <source>
        <dbReference type="EMBL" id="MBS4190251.1"/>
    </source>
</evidence>
<dbReference type="RefSeq" id="WP_213101713.1">
    <property type="nucleotide sequence ID" value="NZ_JAGYPM010000002.1"/>
</dbReference>
<dbReference type="Proteomes" id="UP000681027">
    <property type="component" value="Unassembled WGS sequence"/>
</dbReference>
<evidence type="ECO:0000313" key="2">
    <source>
        <dbReference type="Proteomes" id="UP000681027"/>
    </source>
</evidence>
<dbReference type="NCBIfam" id="TIGR03826">
    <property type="entry name" value="YvyF"/>
    <property type="match status" value="1"/>
</dbReference>
<proteinExistence type="predicted"/>
<gene>
    <name evidence="1" type="ORF">KHA94_08550</name>
</gene>